<accession>A0A0A2MF28</accession>
<reference evidence="3 4" key="1">
    <citation type="submission" date="2013-09" db="EMBL/GenBank/DDBJ databases">
        <authorList>
            <person name="Zeng Z."/>
            <person name="Chen C."/>
        </authorList>
    </citation>
    <scope>NUCLEOTIDE SEQUENCE [LARGE SCALE GENOMIC DNA]</scope>
    <source>
        <strain evidence="3 4">WB 3.3-2</strain>
    </source>
</reference>
<sequence length="944" mass="106382">MYKLLTLLLLACTTMGFSQTITLKGKITDPDNFPLESATVYLTSVKDSAMVDYTITNKNGNWELKTKAINKAVFLKISFVGFADYKEKFDAITESKDFGTMKMADKSTNLNEVVIQGETPPIRIKSDTLEFNAESFKVRPDANVEALLKQLPGVEIDPEGKITVNGKEVNQILVNGKPFFDKDGKIAIQNLPADIINKVQVTDTKSKKEELSGDKASGNNASINLTIDEEKNKGFFGRVMGGYGTNDRYESSAMANYFKGKTKISLLASSNNINSSGFSMNEIFDNMGGGRNMNVWTGENGSFGINGMQFGGGQGITQSNIIGLNYADEWAKGFDGSANYFYTSANTDNRNRTKQTNFLPLRETAPNSGTFLDDSYTLNSQSVTKNDKYAHNVNTEFNIKIDSTSSIYIAPKFSKANSSVRNTSSQDSRRLADGTLLNDSEGLRLDDNDNTAFSNGFNYSKAFKRKGRSLDVWIENQIRKDDGSNLNKTVTNKYNYADDGTRTVEVDNRNQIRYNKQKDDSHTIGIEFSEPVPDSLSLRLGVNYEYTKNTQDRDGFDFDATTGRYTSYNDLLSNNLSSKKNTLKPFAGFQVNKSKLWAYFRGGPSIVHFNNDGAYRGTTYAVNKTYMLPNVEGGMNYSFSKSRSLWVGYNFDVNFPQASQVLDIVDISNPLNILTGNPDLNPEKYHNLNISYRDFDYATRSGYNFYAGGNYYESAIANFTVVDNSAISTTSYKNVSGNYRSWFYASWSKSIKKEAHTYRFNIGVNGNYDFRKGFINTELFSAKSLSISPKVNFTYEYGELLTINPSYNFTYSDTKYTNYPIKSASNFVHKFNLQTTSYWPKHVVFGNDFGYNYNSQLGAGFKKDFYLWNSSIGYNFYNDRLLFKVKVYDLLNQNLGTSRSISPTSITDQENIVLKRYVMFSLTFKLNKFGEKKKEDNGGGFWWF</sequence>
<evidence type="ECO:0000259" key="2">
    <source>
        <dbReference type="Pfam" id="PF14905"/>
    </source>
</evidence>
<dbReference type="InterPro" id="IPR041700">
    <property type="entry name" value="OMP_b-brl_3"/>
</dbReference>
<dbReference type="Proteomes" id="UP000030152">
    <property type="component" value="Unassembled WGS sequence"/>
</dbReference>
<dbReference type="SUPFAM" id="SSF49464">
    <property type="entry name" value="Carboxypeptidase regulatory domain-like"/>
    <property type="match status" value="1"/>
</dbReference>
<comment type="caution">
    <text evidence="3">The sequence shown here is derived from an EMBL/GenBank/DDBJ whole genome shotgun (WGS) entry which is preliminary data.</text>
</comment>
<feature type="signal peptide" evidence="1">
    <location>
        <begin position="1"/>
        <end position="18"/>
    </location>
</feature>
<dbReference type="SUPFAM" id="SSF56935">
    <property type="entry name" value="Porins"/>
    <property type="match status" value="1"/>
</dbReference>
<protein>
    <recommendedName>
        <fullName evidence="2">Outer membrane protein beta-barrel domain-containing protein</fullName>
    </recommendedName>
</protein>
<dbReference type="STRING" id="1121895.GCA_000378485_01932"/>
<proteinExistence type="predicted"/>
<keyword evidence="4" id="KW-1185">Reference proteome</keyword>
<dbReference type="RefSeq" id="WP_020213091.1">
    <property type="nucleotide sequence ID" value="NZ_JRLX01000007.1"/>
</dbReference>
<dbReference type="EMBL" id="JRLX01000007">
    <property type="protein sequence ID" value="KGO86915.1"/>
    <property type="molecule type" value="Genomic_DNA"/>
</dbReference>
<organism evidence="3 4">
    <name type="scientific">Flavobacterium rivuli WB 3.3-2 = DSM 21788</name>
    <dbReference type="NCBI Taxonomy" id="1121895"/>
    <lineage>
        <taxon>Bacteria</taxon>
        <taxon>Pseudomonadati</taxon>
        <taxon>Bacteroidota</taxon>
        <taxon>Flavobacteriia</taxon>
        <taxon>Flavobacteriales</taxon>
        <taxon>Flavobacteriaceae</taxon>
        <taxon>Flavobacterium</taxon>
    </lineage>
</organism>
<evidence type="ECO:0000313" key="4">
    <source>
        <dbReference type="Proteomes" id="UP000030152"/>
    </source>
</evidence>
<dbReference type="Pfam" id="PF14905">
    <property type="entry name" value="OMP_b-brl_3"/>
    <property type="match status" value="1"/>
</dbReference>
<dbReference type="InterPro" id="IPR008969">
    <property type="entry name" value="CarboxyPept-like_regulatory"/>
</dbReference>
<dbReference type="AlphaFoldDB" id="A0A0A2MF28"/>
<evidence type="ECO:0000313" key="3">
    <source>
        <dbReference type="EMBL" id="KGO86915.1"/>
    </source>
</evidence>
<gene>
    <name evidence="3" type="ORF">Q765_08070</name>
</gene>
<dbReference type="Pfam" id="PF13715">
    <property type="entry name" value="CarbopepD_reg_2"/>
    <property type="match status" value="1"/>
</dbReference>
<dbReference type="OrthoDB" id="1682379at2"/>
<name>A0A0A2MF28_9FLAO</name>
<feature type="chain" id="PRO_5002003247" description="Outer membrane protein beta-barrel domain-containing protein" evidence="1">
    <location>
        <begin position="19"/>
        <end position="944"/>
    </location>
</feature>
<feature type="domain" description="Outer membrane protein beta-barrel" evidence="2">
    <location>
        <begin position="463"/>
        <end position="794"/>
    </location>
</feature>
<keyword evidence="1" id="KW-0732">Signal</keyword>
<evidence type="ECO:0000256" key="1">
    <source>
        <dbReference type="SAM" id="SignalP"/>
    </source>
</evidence>
<dbReference type="eggNOG" id="COG1629">
    <property type="taxonomic scope" value="Bacteria"/>
</dbReference>